<sequence>MLPAKQNKVDLSKLTEDELKVFKMYGRLPSGKDLVNHRLKDRKYFDSGDYALQKAGKTTAAEVGSQHPSPEKIHHLQSPSNSPTSGYQISPHKETLSQLAKEATESAPPTFNL</sequence>
<comment type="similarity">
    <text evidence="1 2">Belongs to the endosulfine family.</text>
</comment>
<dbReference type="PANTHER" id="PTHR10358:SF6">
    <property type="entry name" value="ENDOSULFINE, ISOFORM A"/>
    <property type="match status" value="1"/>
</dbReference>
<protein>
    <recommendedName>
        <fullName evidence="2">mRNA stability protein</fullName>
    </recommendedName>
</protein>
<organism evidence="4 5">
    <name type="scientific">Basidiobolus ranarum</name>
    <dbReference type="NCBI Taxonomy" id="34480"/>
    <lineage>
        <taxon>Eukaryota</taxon>
        <taxon>Fungi</taxon>
        <taxon>Fungi incertae sedis</taxon>
        <taxon>Zoopagomycota</taxon>
        <taxon>Entomophthoromycotina</taxon>
        <taxon>Basidiobolomycetes</taxon>
        <taxon>Basidiobolales</taxon>
        <taxon>Basidiobolaceae</taxon>
        <taxon>Basidiobolus</taxon>
    </lineage>
</organism>
<dbReference type="Proteomes" id="UP001479436">
    <property type="component" value="Unassembled WGS sequence"/>
</dbReference>
<evidence type="ECO:0000256" key="3">
    <source>
        <dbReference type="SAM" id="MobiDB-lite"/>
    </source>
</evidence>
<dbReference type="PANTHER" id="PTHR10358">
    <property type="entry name" value="ENDOSULFINE"/>
    <property type="match status" value="1"/>
</dbReference>
<dbReference type="InterPro" id="IPR006760">
    <property type="entry name" value="Endosulphine"/>
</dbReference>
<feature type="region of interest" description="Disordered" evidence="3">
    <location>
        <begin position="56"/>
        <end position="92"/>
    </location>
</feature>
<feature type="compositionally biased region" description="Polar residues" evidence="3">
    <location>
        <begin position="77"/>
        <end position="88"/>
    </location>
</feature>
<dbReference type="EMBL" id="JASJQH010004369">
    <property type="protein sequence ID" value="KAK9759357.1"/>
    <property type="molecule type" value="Genomic_DNA"/>
</dbReference>
<evidence type="ECO:0000256" key="1">
    <source>
        <dbReference type="ARBA" id="ARBA00010520"/>
    </source>
</evidence>
<comment type="function">
    <text evidence="2">Plays an essential role in initiation of the G0 program by preventing the degradation of specific nutrient-regulated mRNAs via the 5'-3' mRNA decay pathway.</text>
</comment>
<dbReference type="Pfam" id="PF04667">
    <property type="entry name" value="Endosulfine"/>
    <property type="match status" value="1"/>
</dbReference>
<reference evidence="4 5" key="1">
    <citation type="submission" date="2023-04" db="EMBL/GenBank/DDBJ databases">
        <title>Genome of Basidiobolus ranarum AG-B5.</title>
        <authorList>
            <person name="Stajich J.E."/>
            <person name="Carter-House D."/>
            <person name="Gryganskyi A."/>
        </authorList>
    </citation>
    <scope>NUCLEOTIDE SEQUENCE [LARGE SCALE GENOMIC DNA]</scope>
    <source>
        <strain evidence="4 5">AG-B5</strain>
    </source>
</reference>
<gene>
    <name evidence="4" type="ORF">K7432_017779</name>
</gene>
<accession>A0ABR2WCY2</accession>
<name>A0ABR2WCY2_9FUNG</name>
<evidence type="ECO:0000256" key="2">
    <source>
        <dbReference type="RuleBase" id="RU363120"/>
    </source>
</evidence>
<evidence type="ECO:0000313" key="5">
    <source>
        <dbReference type="Proteomes" id="UP001479436"/>
    </source>
</evidence>
<evidence type="ECO:0000313" key="4">
    <source>
        <dbReference type="EMBL" id="KAK9759357.1"/>
    </source>
</evidence>
<proteinExistence type="inferred from homology"/>
<keyword evidence="5" id="KW-1185">Reference proteome</keyword>
<comment type="caution">
    <text evidence="4">The sequence shown here is derived from an EMBL/GenBank/DDBJ whole genome shotgun (WGS) entry which is preliminary data.</text>
</comment>